<feature type="compositionally biased region" description="Polar residues" evidence="4">
    <location>
        <begin position="858"/>
        <end position="914"/>
    </location>
</feature>
<feature type="domain" description="Glycoside hydrolase family 5" evidence="6">
    <location>
        <begin position="42"/>
        <end position="376"/>
    </location>
</feature>
<feature type="compositionally biased region" description="Polar residues" evidence="4">
    <location>
        <begin position="950"/>
        <end position="965"/>
    </location>
</feature>
<protein>
    <recommendedName>
        <fullName evidence="6">Glycoside hydrolase family 5 domain-containing protein</fullName>
    </recommendedName>
</protein>
<feature type="compositionally biased region" description="Low complexity" evidence="4">
    <location>
        <begin position="931"/>
        <end position="942"/>
    </location>
</feature>
<dbReference type="GO" id="GO:0000272">
    <property type="term" value="P:polysaccharide catabolic process"/>
    <property type="evidence" value="ECO:0007669"/>
    <property type="project" value="InterPro"/>
</dbReference>
<dbReference type="GO" id="GO:0004553">
    <property type="term" value="F:hydrolase activity, hydrolyzing O-glycosyl compounds"/>
    <property type="evidence" value="ECO:0007669"/>
    <property type="project" value="InterPro"/>
</dbReference>
<keyword evidence="3" id="KW-0326">Glycosidase</keyword>
<accession>A0A9Q8T143</accession>
<proteinExistence type="inferred from homology"/>
<dbReference type="InterPro" id="IPR001547">
    <property type="entry name" value="Glyco_hydro_5"/>
</dbReference>
<dbReference type="Pfam" id="PF00150">
    <property type="entry name" value="Cellulase"/>
    <property type="match status" value="1"/>
</dbReference>
<dbReference type="KEGG" id="clup:CLUP02_12818"/>
<evidence type="ECO:0000256" key="1">
    <source>
        <dbReference type="ARBA" id="ARBA00005641"/>
    </source>
</evidence>
<organism evidence="7 8">
    <name type="scientific">Colletotrichum lupini</name>
    <dbReference type="NCBI Taxonomy" id="145971"/>
    <lineage>
        <taxon>Eukaryota</taxon>
        <taxon>Fungi</taxon>
        <taxon>Dikarya</taxon>
        <taxon>Ascomycota</taxon>
        <taxon>Pezizomycotina</taxon>
        <taxon>Sordariomycetes</taxon>
        <taxon>Hypocreomycetidae</taxon>
        <taxon>Glomerellales</taxon>
        <taxon>Glomerellaceae</taxon>
        <taxon>Colletotrichum</taxon>
        <taxon>Colletotrichum acutatum species complex</taxon>
    </lineage>
</organism>
<evidence type="ECO:0000313" key="7">
    <source>
        <dbReference type="EMBL" id="UQC87314.1"/>
    </source>
</evidence>
<dbReference type="SUPFAM" id="SSF51445">
    <property type="entry name" value="(Trans)glycosidases"/>
    <property type="match status" value="1"/>
</dbReference>
<evidence type="ECO:0000259" key="6">
    <source>
        <dbReference type="Pfam" id="PF00150"/>
    </source>
</evidence>
<dbReference type="Gene3D" id="3.20.20.80">
    <property type="entry name" value="Glycosidases"/>
    <property type="match status" value="1"/>
</dbReference>
<gene>
    <name evidence="7" type="ORF">CLUP02_12818</name>
</gene>
<dbReference type="CDD" id="cd23954">
    <property type="entry name" value="AMO1_CTD"/>
    <property type="match status" value="1"/>
</dbReference>
<keyword evidence="2" id="KW-0378">Hydrolase</keyword>
<feature type="compositionally biased region" description="Polar residues" evidence="4">
    <location>
        <begin position="833"/>
        <end position="851"/>
    </location>
</feature>
<dbReference type="RefSeq" id="XP_049148924.1">
    <property type="nucleotide sequence ID" value="XM_049291778.1"/>
</dbReference>
<comment type="similarity">
    <text evidence="1">Belongs to the glycosyl hydrolase 5 (cellulase A) family.</text>
</comment>
<feature type="signal peptide" evidence="5">
    <location>
        <begin position="1"/>
        <end position="20"/>
    </location>
</feature>
<evidence type="ECO:0000313" key="8">
    <source>
        <dbReference type="Proteomes" id="UP000830671"/>
    </source>
</evidence>
<evidence type="ECO:0000256" key="4">
    <source>
        <dbReference type="SAM" id="MobiDB-lite"/>
    </source>
</evidence>
<name>A0A9Q8T143_9PEZI</name>
<feature type="compositionally biased region" description="Low complexity" evidence="4">
    <location>
        <begin position="773"/>
        <end position="799"/>
    </location>
</feature>
<feature type="region of interest" description="Disordered" evidence="4">
    <location>
        <begin position="626"/>
        <end position="1039"/>
    </location>
</feature>
<feature type="chain" id="PRO_5040107218" description="Glycoside hydrolase family 5 domain-containing protein" evidence="5">
    <location>
        <begin position="21"/>
        <end position="1111"/>
    </location>
</feature>
<dbReference type="PANTHER" id="PTHR31263">
    <property type="entry name" value="CELLULASE FAMILY PROTEIN (AFU_ORTHOLOGUE AFUA_5G14560)"/>
    <property type="match status" value="1"/>
</dbReference>
<evidence type="ECO:0000256" key="3">
    <source>
        <dbReference type="ARBA" id="ARBA00023295"/>
    </source>
</evidence>
<sequence>MKFFTSLLAVACSVAPLCAALPQARQTSWPNGPLVANGRWAVDAAGNHIQFAGTNWPGHGEVMVPEGLQFLSVEGVVSKIKSIGMNAIRLTYAIELVDQIYANDGKDIDIKTAFINGLGETNGTAVLAQVLANNPSFTEATTRLEVYDAIAAECAKQEVYILLDNHMSTGKWCCSGNDGNTWWGDREFDAAKWVRGLTYMANHGKSWTALVAMSLRNELREATDNAELVAASYNWQDWYKYIQEGTNAINGANPGLLIFLSGLNYDTTVAPVFRGTALTPGNGTFQLSDFEGYADKLVLEIHNYEGSIGSCASLSNNLYTKGFQAMNSSDPVTVNVFPVALTEFGFNMNDNTYLNTYSTCLASYLPQIQGSFFIWVLVGSYYIRQGTQNFEESWGLLNADWSEWRNPNYVEQQLKPMVAAAVITPFALRNRPINNQNGSLQVLRAGELQVRTYVTRCAPIIIPRGLDRKLGSKRLIRDIAENCRFEHPRSQNNNRFAAFGQNTGGGFNRGGNNNDGLPYALSKETIEKDLTSEAPQWILSAYGPGRDAPEQLFGGNLREQSFEEMRLVHMMAEASGNPQQALNQAQELYQQAQQQMKTAVGNLDGAIQFIISAEQTHPNRIDICKQGTSPGGTTGEFAVGRRGGASSQQNPFSSNSNTATSNPFSSNNTNTTSAFGGGGGTSTGSAFGQTATLGQRANPFGAPAFGQTSQPSQPTSAFGQPSQPTSAFGATSSSAPAFGQTSQPTSAFGQPSALGGGTSAFGQASALGQKPNPFGAPAFGQPAQPAAASGGSAFGQPSQLGGGGSAFGQASALGQKPNPFGGATSGASPFASAGSNNTSSPFGQASQSTARPSPFGQPAQNTTQNANPFGAPAQTNPSPFGQPVQPATTSAFGQPAQTASSSPFGQPSQAQPAATNPFGAKTDAQPSTFGQPAATAQPTQPASGFGQPAQLGQKTNPFGQNNASPFGQPSGGLGAGGSAPNPFGGQTAAPAPPAAQQAAAPGSGPYPPGSSRQHPPVSSYSSKDMNGRLSNWKGKPVTYQGNLPGIRAFNGAWTRIWFPDGPPNYYKDTELPDELYDDKSKQQWQSFTQTGKFEGLMPELPPKREFCLWDL</sequence>
<dbReference type="Proteomes" id="UP000830671">
    <property type="component" value="Chromosome 6"/>
</dbReference>
<keyword evidence="8" id="KW-1185">Reference proteome</keyword>
<evidence type="ECO:0000256" key="5">
    <source>
        <dbReference type="SAM" id="SignalP"/>
    </source>
</evidence>
<dbReference type="AlphaFoldDB" id="A0A9Q8T143"/>
<feature type="compositionally biased region" description="Low complexity" evidence="4">
    <location>
        <begin position="683"/>
        <end position="692"/>
    </location>
</feature>
<dbReference type="InterPro" id="IPR017853">
    <property type="entry name" value="GH"/>
</dbReference>
<keyword evidence="5" id="KW-0732">Signal</keyword>
<feature type="compositionally biased region" description="Low complexity" evidence="4">
    <location>
        <begin position="646"/>
        <end position="674"/>
    </location>
</feature>
<feature type="compositionally biased region" description="Polar residues" evidence="4">
    <location>
        <begin position="1012"/>
        <end position="1024"/>
    </location>
</feature>
<evidence type="ECO:0000256" key="2">
    <source>
        <dbReference type="ARBA" id="ARBA00022801"/>
    </source>
</evidence>
<dbReference type="PANTHER" id="PTHR31263:SF0">
    <property type="entry name" value="CELLULASE FAMILY PROTEIN (AFU_ORTHOLOGUE AFUA_5G14560)"/>
    <property type="match status" value="1"/>
</dbReference>
<dbReference type="GeneID" id="73346788"/>
<reference evidence="7" key="1">
    <citation type="journal article" date="2021" name="Mol. Plant Microbe Interact.">
        <title>Complete Genome Sequence of the Plant-Pathogenic Fungus Colletotrichum lupini.</title>
        <authorList>
            <person name="Baroncelli R."/>
            <person name="Pensec F."/>
            <person name="Da Lio D."/>
            <person name="Boufleur T."/>
            <person name="Vicente I."/>
            <person name="Sarrocco S."/>
            <person name="Picot A."/>
            <person name="Baraldi E."/>
            <person name="Sukno S."/>
            <person name="Thon M."/>
            <person name="Le Floch G."/>
        </authorList>
    </citation>
    <scope>NUCLEOTIDE SEQUENCE</scope>
    <source>
        <strain evidence="7">IMI 504893</strain>
    </source>
</reference>
<feature type="compositionally biased region" description="Polar residues" evidence="4">
    <location>
        <begin position="706"/>
        <end position="749"/>
    </location>
</feature>
<dbReference type="EMBL" id="CP019478">
    <property type="protein sequence ID" value="UQC87314.1"/>
    <property type="molecule type" value="Genomic_DNA"/>
</dbReference>
<feature type="compositionally biased region" description="Low complexity" evidence="4">
    <location>
        <begin position="978"/>
        <end position="1003"/>
    </location>
</feature>